<gene>
    <name evidence="2" type="ORF">Q3O59_03735</name>
</gene>
<dbReference type="RefSeq" id="WP_305944293.1">
    <property type="nucleotide sequence ID" value="NZ_JAUZVY010000001.1"/>
</dbReference>
<keyword evidence="3" id="KW-1185">Reference proteome</keyword>
<dbReference type="Pfam" id="PF13692">
    <property type="entry name" value="Glyco_trans_1_4"/>
    <property type="match status" value="1"/>
</dbReference>
<protein>
    <submittedName>
        <fullName evidence="2">TIGR03087 family PEP-CTERM/XrtA system glycosyltransferase</fullName>
    </submittedName>
</protein>
<dbReference type="Pfam" id="PF13579">
    <property type="entry name" value="Glyco_trans_4_4"/>
    <property type="match status" value="1"/>
</dbReference>
<accession>A0ABT9GME7</accession>
<dbReference type="PANTHER" id="PTHR45947">
    <property type="entry name" value="SULFOQUINOVOSYL TRANSFERASE SQD2"/>
    <property type="match status" value="1"/>
</dbReference>
<evidence type="ECO:0000259" key="1">
    <source>
        <dbReference type="Pfam" id="PF13579"/>
    </source>
</evidence>
<name>A0ABT9GME7_9GAMM</name>
<dbReference type="PANTHER" id="PTHR45947:SF11">
    <property type="entry name" value="SLR1508 PROTEIN"/>
    <property type="match status" value="1"/>
</dbReference>
<dbReference type="InterPro" id="IPR028098">
    <property type="entry name" value="Glyco_trans_4-like_N"/>
</dbReference>
<comment type="caution">
    <text evidence="2">The sequence shown here is derived from an EMBL/GenBank/DDBJ whole genome shotgun (WGS) entry which is preliminary data.</text>
</comment>
<reference evidence="2 3" key="1">
    <citation type="submission" date="2023-08" db="EMBL/GenBank/DDBJ databases">
        <authorList>
            <person name="Joshi A."/>
            <person name="Thite S."/>
        </authorList>
    </citation>
    <scope>NUCLEOTIDE SEQUENCE [LARGE SCALE GENOMIC DNA]</scope>
    <source>
        <strain evidence="2 3">1E1</strain>
    </source>
</reference>
<sequence>MKILVLAHRVPYPADKGEKIRTYHQIKYLVEQGHQLTVLAPLEDDAEQGFAEALQQKLGIDVITARLGSGFGRKISAVLRGLAVSQSHFFSPALLAQFKQLLRTEQPDTVLCTSSAMALYLDRAGLSERAKRDCTLLMDFMDLDSDKWQQYARQASIPMRWVYQREARLVARAERQIYQQFDRCFFISYNEVTLFSQQLADASKVSVLANGLDTSAFYPASAPVNATEPVFLFTGVMNYKPNEDAVLWFVQSMWAQVRQQYPNARFIIAGMSPSAKIQQLASQPGVEVTGYVDDILPYYHQASIFIAPFRLARGVQNKILQAMACGLPVITTPMGAEGIACQPGEHLLTAQTEAEFLQCIAEVQQNPALRQALQQNGPELIRQRYSWEGVLQPLQRILAAKEEASV</sequence>
<dbReference type="Gene3D" id="3.40.50.2000">
    <property type="entry name" value="Glycogen Phosphorylase B"/>
    <property type="match status" value="2"/>
</dbReference>
<dbReference type="NCBIfam" id="TIGR03087">
    <property type="entry name" value="stp1"/>
    <property type="match status" value="1"/>
</dbReference>
<proteinExistence type="predicted"/>
<dbReference type="CDD" id="cd03801">
    <property type="entry name" value="GT4_PimA-like"/>
    <property type="match status" value="1"/>
</dbReference>
<dbReference type="Proteomes" id="UP001236258">
    <property type="component" value="Unassembled WGS sequence"/>
</dbReference>
<organism evidence="2 3">
    <name type="scientific">Alkalimonas delamerensis</name>
    <dbReference type="NCBI Taxonomy" id="265981"/>
    <lineage>
        <taxon>Bacteria</taxon>
        <taxon>Pseudomonadati</taxon>
        <taxon>Pseudomonadota</taxon>
        <taxon>Gammaproteobacteria</taxon>
        <taxon>Alkalimonas</taxon>
    </lineage>
</organism>
<evidence type="ECO:0000313" key="2">
    <source>
        <dbReference type="EMBL" id="MDP4528141.1"/>
    </source>
</evidence>
<dbReference type="EMBL" id="JAUZVY010000001">
    <property type="protein sequence ID" value="MDP4528141.1"/>
    <property type="molecule type" value="Genomic_DNA"/>
</dbReference>
<dbReference type="InterPro" id="IPR017521">
    <property type="entry name" value="Sugar_tfrase_PEP-CTERM_Stp1"/>
</dbReference>
<evidence type="ECO:0000313" key="3">
    <source>
        <dbReference type="Proteomes" id="UP001236258"/>
    </source>
</evidence>
<dbReference type="InterPro" id="IPR050194">
    <property type="entry name" value="Glycosyltransferase_grp1"/>
</dbReference>
<feature type="domain" description="Glycosyltransferase subfamily 4-like N-terminal" evidence="1">
    <location>
        <begin position="20"/>
        <end position="211"/>
    </location>
</feature>
<dbReference type="SUPFAM" id="SSF53756">
    <property type="entry name" value="UDP-Glycosyltransferase/glycogen phosphorylase"/>
    <property type="match status" value="1"/>
</dbReference>